<dbReference type="STRING" id="37293.ENSANAP00000020524"/>
<dbReference type="AlphaFoldDB" id="A0A2K5DHX4"/>
<keyword evidence="3" id="KW-1185">Reference proteome</keyword>
<dbReference type="PANTHER" id="PTHR21040:SF6">
    <property type="entry name" value="HEXOSAMINIDASE D"/>
    <property type="match status" value="1"/>
</dbReference>
<dbReference type="InterPro" id="IPR017853">
    <property type="entry name" value="GH"/>
</dbReference>
<protein>
    <submittedName>
        <fullName evidence="2">Hexosaminidase D</fullName>
    </submittedName>
</protein>
<reference evidence="2" key="2">
    <citation type="submission" date="2025-09" db="UniProtKB">
        <authorList>
            <consortium name="Ensembl"/>
        </authorList>
    </citation>
    <scope>IDENTIFICATION</scope>
</reference>
<dbReference type="GO" id="GO:0004563">
    <property type="term" value="F:beta-N-acetylhexosaminidase activity"/>
    <property type="evidence" value="ECO:0007669"/>
    <property type="project" value="Ensembl"/>
</dbReference>
<feature type="region of interest" description="Disordered" evidence="1">
    <location>
        <begin position="374"/>
        <end position="394"/>
    </location>
</feature>
<dbReference type="GO" id="GO:1903561">
    <property type="term" value="C:extracellular vesicle"/>
    <property type="evidence" value="ECO:0007669"/>
    <property type="project" value="Ensembl"/>
</dbReference>
<proteinExistence type="predicted"/>
<dbReference type="InterPro" id="IPR038901">
    <property type="entry name" value="HEXDC-like"/>
</dbReference>
<accession>A0A2K5DHX4</accession>
<sequence>MSGSTPFKMRLVHLDLKGAPPKVSYLSENTIFPKFRAGSCAAHTTLSLHEFCLSSPSEIKEILHLAGLNELEVIPLVQTFGHMEVSGRNGSYLVAGVGSRDCRLGQACAQQLPEDQLAASGVPQLVEPVLWDYTADLDVHGKVLLMQKYQRCGFLRLWAAGAFKGATGPSQALPPVEHHLRNHAQWLQVAGSGPADSLQGIILTGWQRYDHFSVLCELLPAGVPSLAACLQLLLRGGFDEDVKAKTENLLGISSLEITDAVREGAGSFPGRSILALVTQVSLHLRSSVDMLLEGNRYVTGWFSPYHRQRKLIHPVMVQHIQPAALGLLAQWSALVRELEAALQLAFYPDAVEEWLEENVHPSLQRLQALLQDLSEAAAPQPPPTGPGGDAAQDP</sequence>
<dbReference type="Proteomes" id="UP000233020">
    <property type="component" value="Unplaced"/>
</dbReference>
<dbReference type="Gene3D" id="3.20.20.80">
    <property type="entry name" value="Glycosidases"/>
    <property type="match status" value="2"/>
</dbReference>
<evidence type="ECO:0000256" key="1">
    <source>
        <dbReference type="SAM" id="MobiDB-lite"/>
    </source>
</evidence>
<gene>
    <name evidence="2" type="primary">HEXD</name>
</gene>
<evidence type="ECO:0000313" key="3">
    <source>
        <dbReference type="Proteomes" id="UP000233020"/>
    </source>
</evidence>
<organism evidence="2 3">
    <name type="scientific">Aotus nancymaae</name>
    <name type="common">Ma's night monkey</name>
    <dbReference type="NCBI Taxonomy" id="37293"/>
    <lineage>
        <taxon>Eukaryota</taxon>
        <taxon>Metazoa</taxon>
        <taxon>Chordata</taxon>
        <taxon>Craniata</taxon>
        <taxon>Vertebrata</taxon>
        <taxon>Euteleostomi</taxon>
        <taxon>Mammalia</taxon>
        <taxon>Eutheria</taxon>
        <taxon>Euarchontoglires</taxon>
        <taxon>Primates</taxon>
        <taxon>Haplorrhini</taxon>
        <taxon>Platyrrhini</taxon>
        <taxon>Aotidae</taxon>
        <taxon>Aotus</taxon>
    </lineage>
</organism>
<reference evidence="2" key="1">
    <citation type="submission" date="2025-08" db="UniProtKB">
        <authorList>
            <consortium name="Ensembl"/>
        </authorList>
    </citation>
    <scope>IDENTIFICATION</scope>
</reference>
<dbReference type="GeneTree" id="ENSGT00390000014852"/>
<dbReference type="SUPFAM" id="SSF51445">
    <property type="entry name" value="(Trans)glycosidases"/>
    <property type="match status" value="1"/>
</dbReference>
<dbReference type="OMA" id="TWMNPWQ"/>
<dbReference type="PANTHER" id="PTHR21040">
    <property type="entry name" value="BCDNA.GH04120"/>
    <property type="match status" value="1"/>
</dbReference>
<dbReference type="GO" id="GO:0005737">
    <property type="term" value="C:cytoplasm"/>
    <property type="evidence" value="ECO:0007669"/>
    <property type="project" value="Ensembl"/>
</dbReference>
<evidence type="ECO:0000313" key="2">
    <source>
        <dbReference type="Ensembl" id="ENSANAP00000020524.1"/>
    </source>
</evidence>
<name>A0A2K5DHX4_AOTNA</name>
<dbReference type="GO" id="GO:0005634">
    <property type="term" value="C:nucleus"/>
    <property type="evidence" value="ECO:0007669"/>
    <property type="project" value="Ensembl"/>
</dbReference>
<dbReference type="Ensembl" id="ENSANAT00000038402.1">
    <property type="protein sequence ID" value="ENSANAP00000020524.1"/>
    <property type="gene ID" value="ENSANAG00000028045.1"/>
</dbReference>